<dbReference type="AlphaFoldDB" id="A0AAD1YUZ0"/>
<name>A0AAD1YUZ0_9LAMI</name>
<evidence type="ECO:0000313" key="3">
    <source>
        <dbReference type="Proteomes" id="UP000834106"/>
    </source>
</evidence>
<dbReference type="PANTHER" id="PTHR46033">
    <property type="entry name" value="PROTEIN MAIN-LIKE 2"/>
    <property type="match status" value="1"/>
</dbReference>
<keyword evidence="3" id="KW-1185">Reference proteome</keyword>
<dbReference type="Pfam" id="PF10536">
    <property type="entry name" value="PMD"/>
    <property type="match status" value="1"/>
</dbReference>
<evidence type="ECO:0000259" key="1">
    <source>
        <dbReference type="Pfam" id="PF10536"/>
    </source>
</evidence>
<dbReference type="GO" id="GO:0010073">
    <property type="term" value="P:meristem maintenance"/>
    <property type="evidence" value="ECO:0007669"/>
    <property type="project" value="InterPro"/>
</dbReference>
<evidence type="ECO:0000313" key="2">
    <source>
        <dbReference type="EMBL" id="CAI9756993.1"/>
    </source>
</evidence>
<dbReference type="EMBL" id="OU503037">
    <property type="protein sequence ID" value="CAI9756993.1"/>
    <property type="molecule type" value="Genomic_DNA"/>
</dbReference>
<proteinExistence type="predicted"/>
<dbReference type="Proteomes" id="UP000834106">
    <property type="component" value="Chromosome 2"/>
</dbReference>
<dbReference type="PANTHER" id="PTHR46033:SF67">
    <property type="entry name" value="AMINOTRANSFERASE-LIKE, PLANT MOBILE DOMAIN FAMILY PROTEIN"/>
    <property type="match status" value="1"/>
</dbReference>
<dbReference type="InterPro" id="IPR044824">
    <property type="entry name" value="MAIN-like"/>
</dbReference>
<accession>A0AAD1YUZ0</accession>
<protein>
    <recommendedName>
        <fullName evidence="1">Aminotransferase-like plant mobile domain-containing protein</fullName>
    </recommendedName>
</protein>
<dbReference type="InterPro" id="IPR019557">
    <property type="entry name" value="AminoTfrase-like_pln_mobile"/>
</dbReference>
<feature type="domain" description="Aminotransferase-like plant mobile" evidence="1">
    <location>
        <begin position="34"/>
        <end position="156"/>
    </location>
</feature>
<organism evidence="2 3">
    <name type="scientific">Fraxinus pennsylvanica</name>
    <dbReference type="NCBI Taxonomy" id="56036"/>
    <lineage>
        <taxon>Eukaryota</taxon>
        <taxon>Viridiplantae</taxon>
        <taxon>Streptophyta</taxon>
        <taxon>Embryophyta</taxon>
        <taxon>Tracheophyta</taxon>
        <taxon>Spermatophyta</taxon>
        <taxon>Magnoliopsida</taxon>
        <taxon>eudicotyledons</taxon>
        <taxon>Gunneridae</taxon>
        <taxon>Pentapetalae</taxon>
        <taxon>asterids</taxon>
        <taxon>lamiids</taxon>
        <taxon>Lamiales</taxon>
        <taxon>Oleaceae</taxon>
        <taxon>Oleeae</taxon>
        <taxon>Fraxinus</taxon>
    </lineage>
</organism>
<gene>
    <name evidence="2" type="ORF">FPE_LOCUS4423</name>
</gene>
<reference evidence="2" key="1">
    <citation type="submission" date="2023-05" db="EMBL/GenBank/DDBJ databases">
        <authorList>
            <person name="Huff M."/>
        </authorList>
    </citation>
    <scope>NUCLEOTIDE SEQUENCE</scope>
</reference>
<sequence>MVIFNGWRCPQKDWIKLLDCMHSMHLSTWKQAEIYDAITNSTFQIHQNNDLIFEVAEKWCARTNTFLFPWGETTISLEDMMFLWSFSVLGDLVSSTDGYDKMDVTTKELLKAPFDHSQNRARKSTPFPWMVKFMDCGSKFEHEALLAHWLSAKIFSPLQFI</sequence>